<keyword evidence="5" id="KW-0010">Activator</keyword>
<dbReference type="AlphaFoldDB" id="A0A3N0BK54"/>
<feature type="domain" description="OmpR/PhoB-type" evidence="8">
    <location>
        <begin position="124"/>
        <end position="221"/>
    </location>
</feature>
<evidence type="ECO:0000259" key="8">
    <source>
        <dbReference type="PROSITE" id="PS51755"/>
    </source>
</evidence>
<dbReference type="PROSITE" id="PS51755">
    <property type="entry name" value="OMPR_PHOB"/>
    <property type="match status" value="1"/>
</dbReference>
<keyword evidence="6" id="KW-0804">Transcription</keyword>
<dbReference type="FunFam" id="1.10.10.10:FF:000216">
    <property type="entry name" value="DNA-binding response regulator"/>
    <property type="match status" value="1"/>
</dbReference>
<dbReference type="CDD" id="cd00383">
    <property type="entry name" value="trans_reg_C"/>
    <property type="match status" value="1"/>
</dbReference>
<evidence type="ECO:0000256" key="4">
    <source>
        <dbReference type="ARBA" id="ARBA00023125"/>
    </source>
</evidence>
<evidence type="ECO:0000313" key="10">
    <source>
        <dbReference type="Proteomes" id="UP000273807"/>
    </source>
</evidence>
<name>A0A3N0BK54_9MICC</name>
<dbReference type="InterPro" id="IPR039420">
    <property type="entry name" value="WalR-like"/>
</dbReference>
<reference evidence="9 10" key="1">
    <citation type="submission" date="2018-10" db="EMBL/GenBank/DDBJ databases">
        <title>Genome sequencing of Arthrobacter oryzae TNB02.</title>
        <authorList>
            <person name="Cho Y.-J."/>
            <person name="Cho A."/>
            <person name="Kim O.-S."/>
        </authorList>
    </citation>
    <scope>NUCLEOTIDE SEQUENCE [LARGE SCALE GENOMIC DNA]</scope>
    <source>
        <strain evidence="9 10">TNB02</strain>
    </source>
</reference>
<evidence type="ECO:0000256" key="7">
    <source>
        <dbReference type="PROSITE-ProRule" id="PRU01091"/>
    </source>
</evidence>
<evidence type="ECO:0000313" key="9">
    <source>
        <dbReference type="EMBL" id="RNL48808.1"/>
    </source>
</evidence>
<keyword evidence="10" id="KW-1185">Reference proteome</keyword>
<dbReference type="GO" id="GO:0000156">
    <property type="term" value="F:phosphorelay response regulator activity"/>
    <property type="evidence" value="ECO:0007669"/>
    <property type="project" value="TreeGrafter"/>
</dbReference>
<dbReference type="InterPro" id="IPR049170">
    <property type="entry name" value="GlnR_N"/>
</dbReference>
<dbReference type="InterPro" id="IPR036388">
    <property type="entry name" value="WH-like_DNA-bd_sf"/>
</dbReference>
<dbReference type="SUPFAM" id="SSF46894">
    <property type="entry name" value="C-terminal effector domain of the bipartite response regulators"/>
    <property type="match status" value="1"/>
</dbReference>
<dbReference type="OrthoDB" id="8927943at2"/>
<keyword evidence="4 7" id="KW-0238">DNA-binding</keyword>
<dbReference type="Gene3D" id="1.10.10.10">
    <property type="entry name" value="Winged helix-like DNA-binding domain superfamily/Winged helix DNA-binding domain"/>
    <property type="match status" value="1"/>
</dbReference>
<dbReference type="InterPro" id="IPR001867">
    <property type="entry name" value="OmpR/PhoB-type_DNA-bd"/>
</dbReference>
<proteinExistence type="predicted"/>
<evidence type="ECO:0000256" key="5">
    <source>
        <dbReference type="ARBA" id="ARBA00023159"/>
    </source>
</evidence>
<dbReference type="PANTHER" id="PTHR48111">
    <property type="entry name" value="REGULATOR OF RPOS"/>
    <property type="match status" value="1"/>
</dbReference>
<dbReference type="RefSeq" id="WP_123257042.1">
    <property type="nucleotide sequence ID" value="NZ_RBED01000148.1"/>
</dbReference>
<keyword evidence="1" id="KW-0597">Phosphoprotein</keyword>
<dbReference type="Pfam" id="PF00486">
    <property type="entry name" value="Trans_reg_C"/>
    <property type="match status" value="1"/>
</dbReference>
<dbReference type="GO" id="GO:0006355">
    <property type="term" value="P:regulation of DNA-templated transcription"/>
    <property type="evidence" value="ECO:0007669"/>
    <property type="project" value="InterPro"/>
</dbReference>
<dbReference type="GO" id="GO:0032993">
    <property type="term" value="C:protein-DNA complex"/>
    <property type="evidence" value="ECO:0007669"/>
    <property type="project" value="TreeGrafter"/>
</dbReference>
<evidence type="ECO:0000256" key="3">
    <source>
        <dbReference type="ARBA" id="ARBA00023015"/>
    </source>
</evidence>
<accession>A0A3N0BK54</accession>
<sequence length="232" mass="25255">MSHILLLTNSTGSSVDVLPALELLNHRVHILPAEPTALLETDPCDIVLLDARKDLVGARSLTQLLKATGLSAPLMLILTEGGMAAVSSAWAVDDIVLESAGPAEVEARIRLGVARATPEKDAVPSEIRAAGVVIDEASYTARVNGAALNLTFKEFELLKYLAQHPGRVFTRQQLLTEVWGYDYYGGTRTVDVHVRRLRAKLGADHENLISTVRNVGYRLTLVRQPEEELTEA</sequence>
<dbReference type="Pfam" id="PF21695">
    <property type="entry name" value="GlnR_1st"/>
    <property type="match status" value="1"/>
</dbReference>
<dbReference type="GO" id="GO:0005829">
    <property type="term" value="C:cytosol"/>
    <property type="evidence" value="ECO:0007669"/>
    <property type="project" value="TreeGrafter"/>
</dbReference>
<protein>
    <submittedName>
        <fullName evidence="9">DNA-binding response regulator</fullName>
    </submittedName>
</protein>
<organism evidence="9 10">
    <name type="scientific">Arthrobacter oryzae</name>
    <dbReference type="NCBI Taxonomy" id="409290"/>
    <lineage>
        <taxon>Bacteria</taxon>
        <taxon>Bacillati</taxon>
        <taxon>Actinomycetota</taxon>
        <taxon>Actinomycetes</taxon>
        <taxon>Micrococcales</taxon>
        <taxon>Micrococcaceae</taxon>
        <taxon>Arthrobacter</taxon>
    </lineage>
</organism>
<evidence type="ECO:0000256" key="1">
    <source>
        <dbReference type="ARBA" id="ARBA00022553"/>
    </source>
</evidence>
<dbReference type="SMART" id="SM00862">
    <property type="entry name" value="Trans_reg_C"/>
    <property type="match status" value="1"/>
</dbReference>
<feature type="DNA-binding region" description="OmpR/PhoB-type" evidence="7">
    <location>
        <begin position="124"/>
        <end position="221"/>
    </location>
</feature>
<comment type="caution">
    <text evidence="9">The sequence shown here is derived from an EMBL/GenBank/DDBJ whole genome shotgun (WGS) entry which is preliminary data.</text>
</comment>
<gene>
    <name evidence="9" type="ORF">D7003_19405</name>
</gene>
<evidence type="ECO:0000256" key="6">
    <source>
        <dbReference type="ARBA" id="ARBA00023163"/>
    </source>
</evidence>
<keyword evidence="3" id="KW-0805">Transcription regulation</keyword>
<dbReference type="Proteomes" id="UP000273807">
    <property type="component" value="Unassembled WGS sequence"/>
</dbReference>
<dbReference type="PANTHER" id="PTHR48111:SF16">
    <property type="entry name" value="TRANSCRIPTIONAL REGULATORY PROTEIN GLNR"/>
    <property type="match status" value="1"/>
</dbReference>
<dbReference type="EMBL" id="RBED01000148">
    <property type="protein sequence ID" value="RNL48808.1"/>
    <property type="molecule type" value="Genomic_DNA"/>
</dbReference>
<dbReference type="GO" id="GO:0000976">
    <property type="term" value="F:transcription cis-regulatory region binding"/>
    <property type="evidence" value="ECO:0007669"/>
    <property type="project" value="TreeGrafter"/>
</dbReference>
<keyword evidence="2" id="KW-0902">Two-component regulatory system</keyword>
<dbReference type="Gene3D" id="3.40.50.2300">
    <property type="match status" value="1"/>
</dbReference>
<evidence type="ECO:0000256" key="2">
    <source>
        <dbReference type="ARBA" id="ARBA00023012"/>
    </source>
</evidence>
<dbReference type="InterPro" id="IPR016032">
    <property type="entry name" value="Sig_transdc_resp-reg_C-effctor"/>
</dbReference>